<dbReference type="KEGG" id="tcy:Thicy_1094"/>
<dbReference type="AlphaFoldDB" id="F6D8L0"/>
<evidence type="ECO:0008006" key="3">
    <source>
        <dbReference type="Google" id="ProtNLM"/>
    </source>
</evidence>
<dbReference type="STRING" id="717773.Thicy_1094"/>
<dbReference type="RefSeq" id="WP_013835638.1">
    <property type="nucleotide sequence ID" value="NC_015581.1"/>
</dbReference>
<dbReference type="Proteomes" id="UP000009232">
    <property type="component" value="Chromosome"/>
</dbReference>
<accession>F6D8L0</accession>
<dbReference type="eggNOG" id="COG0347">
    <property type="taxonomic scope" value="Bacteria"/>
</dbReference>
<dbReference type="OrthoDB" id="4943957at2"/>
<dbReference type="SUPFAM" id="SSF54913">
    <property type="entry name" value="GlnB-like"/>
    <property type="match status" value="1"/>
</dbReference>
<gene>
    <name evidence="1" type="ordered locus">Thicy_1094</name>
</gene>
<reference evidence="1 2" key="1">
    <citation type="submission" date="2011-05" db="EMBL/GenBank/DDBJ databases">
        <title>Complete sequence of Thioalkalimicrobium cyclicum ALM1.</title>
        <authorList>
            <consortium name="US DOE Joint Genome Institute"/>
            <person name="Lucas S."/>
            <person name="Han J."/>
            <person name="Lapidus A."/>
            <person name="Cheng J.-F."/>
            <person name="Goodwin L."/>
            <person name="Pitluck S."/>
            <person name="Peters L."/>
            <person name="Mikhailova N."/>
            <person name="Davenport K."/>
            <person name="Han C."/>
            <person name="Tapia R."/>
            <person name="Land M."/>
            <person name="Hauser L."/>
            <person name="Kyrpides N."/>
            <person name="Ivanova N."/>
            <person name="Pagani I."/>
            <person name="Kappler U."/>
            <person name="Woyke T."/>
        </authorList>
    </citation>
    <scope>NUCLEOTIDE SEQUENCE [LARGE SCALE GENOMIC DNA]</scope>
    <source>
        <strain evidence="2">DSM 14477 / JCM 11371 / ALM1</strain>
    </source>
</reference>
<dbReference type="Pfam" id="PF00543">
    <property type="entry name" value="P-II"/>
    <property type="match status" value="1"/>
</dbReference>
<proteinExistence type="predicted"/>
<dbReference type="InterPro" id="IPR015867">
    <property type="entry name" value="N-reg_PII/ATP_PRibTrfase_C"/>
</dbReference>
<dbReference type="InterPro" id="IPR011322">
    <property type="entry name" value="N-reg_PII-like_a/b"/>
</dbReference>
<protein>
    <recommendedName>
        <fullName evidence="3">Nitrogen regulatory protein P-II</fullName>
    </recommendedName>
</protein>
<dbReference type="Gene3D" id="3.30.70.120">
    <property type="match status" value="1"/>
</dbReference>
<dbReference type="GO" id="GO:0006808">
    <property type="term" value="P:regulation of nitrogen utilization"/>
    <property type="evidence" value="ECO:0007669"/>
    <property type="project" value="InterPro"/>
</dbReference>
<sequence>MKFVALVVITSAENESVVKEMAKEAGAEGATIIEAKGSGVEEKKSFFSLTFEGNRSVLLFVLENGLSRKVLRTLKPYFENPDNDGLAFTAPIDHIVGLDKALLSKFETNIEQEERL</sequence>
<dbReference type="EMBL" id="CP002776">
    <property type="protein sequence ID" value="AEG31861.1"/>
    <property type="molecule type" value="Genomic_DNA"/>
</dbReference>
<dbReference type="PROSITE" id="PS51343">
    <property type="entry name" value="PII_GLNB_DOM"/>
    <property type="match status" value="1"/>
</dbReference>
<name>F6D8L0_THICA</name>
<dbReference type="HOGENOM" id="CLU_159089_1_1_6"/>
<dbReference type="InterPro" id="IPR002187">
    <property type="entry name" value="N-reg_PII"/>
</dbReference>
<evidence type="ECO:0000313" key="2">
    <source>
        <dbReference type="Proteomes" id="UP000009232"/>
    </source>
</evidence>
<organism evidence="1 2">
    <name type="scientific">Thiomicrospira cyclica (strain DSM 14477 / JCM 11371 / ALM1)</name>
    <name type="common">Thioalkalimicrobium cyclicum</name>
    <dbReference type="NCBI Taxonomy" id="717773"/>
    <lineage>
        <taxon>Bacteria</taxon>
        <taxon>Pseudomonadati</taxon>
        <taxon>Pseudomonadota</taxon>
        <taxon>Gammaproteobacteria</taxon>
        <taxon>Thiotrichales</taxon>
        <taxon>Piscirickettsiaceae</taxon>
        <taxon>Thiomicrospira</taxon>
    </lineage>
</organism>
<evidence type="ECO:0000313" key="1">
    <source>
        <dbReference type="EMBL" id="AEG31861.1"/>
    </source>
</evidence>
<keyword evidence="2" id="KW-1185">Reference proteome</keyword>
<dbReference type="GO" id="GO:0030234">
    <property type="term" value="F:enzyme regulator activity"/>
    <property type="evidence" value="ECO:0007669"/>
    <property type="project" value="InterPro"/>
</dbReference>